<proteinExistence type="predicted"/>
<dbReference type="Pfam" id="PF05380">
    <property type="entry name" value="Peptidase_A17"/>
    <property type="match status" value="1"/>
</dbReference>
<evidence type="ECO:0000313" key="2">
    <source>
        <dbReference type="Proteomes" id="UP001458880"/>
    </source>
</evidence>
<protein>
    <submittedName>
        <fullName evidence="1">Pao retrotransposon peptidase</fullName>
    </submittedName>
</protein>
<gene>
    <name evidence="1" type="ORF">QE152_g25684</name>
</gene>
<dbReference type="Proteomes" id="UP001458880">
    <property type="component" value="Unassembled WGS sequence"/>
</dbReference>
<dbReference type="InterPro" id="IPR008042">
    <property type="entry name" value="Retrotrans_Pao"/>
</dbReference>
<dbReference type="PANTHER" id="PTHR47331">
    <property type="entry name" value="PHD-TYPE DOMAIN-CONTAINING PROTEIN"/>
    <property type="match status" value="1"/>
</dbReference>
<keyword evidence="2" id="KW-1185">Reference proteome</keyword>
<evidence type="ECO:0000313" key="1">
    <source>
        <dbReference type="EMBL" id="KAK9711078.1"/>
    </source>
</evidence>
<name>A0AAW1K0Z2_POPJA</name>
<accession>A0AAW1K0Z2</accession>
<reference evidence="1 2" key="1">
    <citation type="journal article" date="2024" name="BMC Genomics">
        <title>De novo assembly and annotation of Popillia japonica's genome with initial clues to its potential as an invasive pest.</title>
        <authorList>
            <person name="Cucini C."/>
            <person name="Boschi S."/>
            <person name="Funari R."/>
            <person name="Cardaioli E."/>
            <person name="Iannotti N."/>
            <person name="Marturano G."/>
            <person name="Paoli F."/>
            <person name="Bruttini M."/>
            <person name="Carapelli A."/>
            <person name="Frati F."/>
            <person name="Nardi F."/>
        </authorList>
    </citation>
    <scope>NUCLEOTIDE SEQUENCE [LARGE SCALE GENOMIC DNA]</scope>
    <source>
        <strain evidence="1">DMR45628</strain>
    </source>
</reference>
<dbReference type="PANTHER" id="PTHR47331:SF5">
    <property type="entry name" value="RIBONUCLEASE H"/>
    <property type="match status" value="1"/>
</dbReference>
<organism evidence="1 2">
    <name type="scientific">Popillia japonica</name>
    <name type="common">Japanese beetle</name>
    <dbReference type="NCBI Taxonomy" id="7064"/>
    <lineage>
        <taxon>Eukaryota</taxon>
        <taxon>Metazoa</taxon>
        <taxon>Ecdysozoa</taxon>
        <taxon>Arthropoda</taxon>
        <taxon>Hexapoda</taxon>
        <taxon>Insecta</taxon>
        <taxon>Pterygota</taxon>
        <taxon>Neoptera</taxon>
        <taxon>Endopterygota</taxon>
        <taxon>Coleoptera</taxon>
        <taxon>Polyphaga</taxon>
        <taxon>Scarabaeiformia</taxon>
        <taxon>Scarabaeidae</taxon>
        <taxon>Rutelinae</taxon>
        <taxon>Popillia</taxon>
    </lineage>
</organism>
<sequence length="219" mass="24745">MLATKIITKRQVLSAISKIFDPLGLIGPVTIQAKILMQKLWQSKAEWDDPIPNELNTTWERYAEQIQSVNAIKISRQIICHDPIRIEIHAFCDASEVAYGCCVYVKSQNASISLVNLICAKSRVTPLKKITLPRLELCGALLLAKLQKRVQTALNLPITQYFLYTDSKIVLAWINTQPCYLNTFVANRVAEIVGLTNATDWYQVIILLTSFLGELIQRN</sequence>
<dbReference type="AlphaFoldDB" id="A0AAW1K0Z2"/>
<comment type="caution">
    <text evidence="1">The sequence shown here is derived from an EMBL/GenBank/DDBJ whole genome shotgun (WGS) entry which is preliminary data.</text>
</comment>
<dbReference type="EMBL" id="JASPKY010000285">
    <property type="protein sequence ID" value="KAK9711078.1"/>
    <property type="molecule type" value="Genomic_DNA"/>
</dbReference>